<dbReference type="NCBIfam" id="TIGR00573">
    <property type="entry name" value="dnaq"/>
    <property type="match status" value="1"/>
</dbReference>
<dbReference type="AlphaFoldDB" id="A0A6L5YT33"/>
<dbReference type="GO" id="GO:0003677">
    <property type="term" value="F:DNA binding"/>
    <property type="evidence" value="ECO:0007669"/>
    <property type="project" value="InterPro"/>
</dbReference>
<protein>
    <submittedName>
        <fullName evidence="3">3'-5' exonuclease</fullName>
    </submittedName>
</protein>
<dbReference type="InterPro" id="IPR006054">
    <property type="entry name" value="DnaQ"/>
</dbReference>
<dbReference type="GO" id="GO:0008408">
    <property type="term" value="F:3'-5' exonuclease activity"/>
    <property type="evidence" value="ECO:0007669"/>
    <property type="project" value="TreeGrafter"/>
</dbReference>
<dbReference type="InterPro" id="IPR012337">
    <property type="entry name" value="RNaseH-like_sf"/>
</dbReference>
<keyword evidence="4" id="KW-1185">Reference proteome</keyword>
<gene>
    <name evidence="3" type="ORF">FYJ75_10845</name>
</gene>
<accession>A0A6L5YT33</accession>
<evidence type="ECO:0000313" key="3">
    <source>
        <dbReference type="EMBL" id="MST75508.1"/>
    </source>
</evidence>
<reference evidence="3 4" key="1">
    <citation type="submission" date="2019-08" db="EMBL/GenBank/DDBJ databases">
        <title>In-depth cultivation of the pig gut microbiome towards novel bacterial diversity and tailored functional studies.</title>
        <authorList>
            <person name="Wylensek D."/>
            <person name="Hitch T.C.A."/>
            <person name="Clavel T."/>
        </authorList>
    </citation>
    <scope>NUCLEOTIDE SEQUENCE [LARGE SCALE GENOMIC DNA]</scope>
    <source>
        <strain evidence="3 4">MUC/MUC-530-WT-4D</strain>
    </source>
</reference>
<dbReference type="Proteomes" id="UP000474024">
    <property type="component" value="Unassembled WGS sequence"/>
</dbReference>
<dbReference type="PANTHER" id="PTHR30231">
    <property type="entry name" value="DNA POLYMERASE III SUBUNIT EPSILON"/>
    <property type="match status" value="1"/>
</dbReference>
<evidence type="ECO:0000256" key="1">
    <source>
        <dbReference type="ARBA" id="ARBA00022839"/>
    </source>
</evidence>
<dbReference type="Pfam" id="PF00929">
    <property type="entry name" value="RNase_T"/>
    <property type="match status" value="1"/>
</dbReference>
<dbReference type="InterPro" id="IPR036397">
    <property type="entry name" value="RNaseH_sf"/>
</dbReference>
<name>A0A6L5YT33_9FIRM</name>
<dbReference type="SUPFAM" id="SSF53098">
    <property type="entry name" value="Ribonuclease H-like"/>
    <property type="match status" value="1"/>
</dbReference>
<dbReference type="PANTHER" id="PTHR30231:SF41">
    <property type="entry name" value="DNA POLYMERASE III SUBUNIT EPSILON"/>
    <property type="match status" value="1"/>
</dbReference>
<dbReference type="GO" id="GO:0005829">
    <property type="term" value="C:cytosol"/>
    <property type="evidence" value="ECO:0007669"/>
    <property type="project" value="TreeGrafter"/>
</dbReference>
<dbReference type="InterPro" id="IPR013520">
    <property type="entry name" value="Ribonucl_H"/>
</dbReference>
<proteinExistence type="predicted"/>
<dbReference type="CDD" id="cd06127">
    <property type="entry name" value="DEDDh"/>
    <property type="match status" value="1"/>
</dbReference>
<dbReference type="GO" id="GO:0045004">
    <property type="term" value="P:DNA replication proofreading"/>
    <property type="evidence" value="ECO:0007669"/>
    <property type="project" value="TreeGrafter"/>
</dbReference>
<evidence type="ECO:0000259" key="2">
    <source>
        <dbReference type="SMART" id="SM00479"/>
    </source>
</evidence>
<feature type="domain" description="Exonuclease" evidence="2">
    <location>
        <begin position="4"/>
        <end position="169"/>
    </location>
</feature>
<dbReference type="SMART" id="SM00479">
    <property type="entry name" value="EXOIII"/>
    <property type="match status" value="1"/>
</dbReference>
<dbReference type="EMBL" id="VUNI01000020">
    <property type="protein sequence ID" value="MST75508.1"/>
    <property type="molecule type" value="Genomic_DNA"/>
</dbReference>
<dbReference type="GO" id="GO:0003887">
    <property type="term" value="F:DNA-directed DNA polymerase activity"/>
    <property type="evidence" value="ECO:0007669"/>
    <property type="project" value="InterPro"/>
</dbReference>
<dbReference type="FunFam" id="3.30.420.10:FF:000045">
    <property type="entry name" value="3'-5' exonuclease DinG"/>
    <property type="match status" value="1"/>
</dbReference>
<keyword evidence="1 3" id="KW-0378">Hydrolase</keyword>
<sequence length="246" mass="28562">MWNDYTVIDLEMTGLSVKEDRITEIGAVRVQNGQIADTYGMLVNPHRPIPQRITEITGITDAMVENAMEPDEAIGGLIDFIGEDVIVGQNVIFDYSFLKQWAVNRKRPLELKALDTLKLARKLLPQEQPKNLEALCSYYQIRREQGHRALDDAIQTQRLFEILMNEIAKRPELKERDKEAYLKPAVLQCKVKKQTPATSHQVERLRELIDYYQIEDEIIWDTLTRSQASRLIDQYYAAYGRPQKIR</sequence>
<keyword evidence="1 3" id="KW-0269">Exonuclease</keyword>
<comment type="caution">
    <text evidence="3">The sequence shown here is derived from an EMBL/GenBank/DDBJ whole genome shotgun (WGS) entry which is preliminary data.</text>
</comment>
<keyword evidence="1 3" id="KW-0540">Nuclease</keyword>
<evidence type="ECO:0000313" key="4">
    <source>
        <dbReference type="Proteomes" id="UP000474024"/>
    </source>
</evidence>
<organism evidence="3 4">
    <name type="scientific">Roseburia porci</name>
    <dbReference type="NCBI Taxonomy" id="2605790"/>
    <lineage>
        <taxon>Bacteria</taxon>
        <taxon>Bacillati</taxon>
        <taxon>Bacillota</taxon>
        <taxon>Clostridia</taxon>
        <taxon>Lachnospirales</taxon>
        <taxon>Lachnospiraceae</taxon>
        <taxon>Roseburia</taxon>
    </lineage>
</organism>
<dbReference type="Gene3D" id="3.30.420.10">
    <property type="entry name" value="Ribonuclease H-like superfamily/Ribonuclease H"/>
    <property type="match status" value="1"/>
</dbReference>